<name>A0A650ELQ6_9BACT</name>
<sequence length="530" mass="57830">MTVSNPLVKMTYLGDGQNRRFDVPFSLLESEHLRLTVTTPDGAQMTPRAGEFTVAPNKDYVIYPAEHTGRPPLAEGFKITLYRETPATQLNDLIQQNVLQKETLEKSLDKLTMLAQEVQERLTRTVTVGIDENPDGVSVEDLVAQMRELYGDIKNTAEEAKAEAQKAIAAAVEAYEQAEKLYSSVEYYTAGTAALDYTGDLQTFKLYGSYKADGMTLKVFVNGLLKRRGLDYDYMETVNPTLAQNGDDWGDTIIFNSPLNSGDAVVFMWGDTLTMPGGEVAQAAALAAENAQAQAAAAAASAQEAKDSAGSFIPKPVGEIYYSQSALAKDNPGAVPGWTGAVLAKVSQTWPALLNFVKAHPERQISASEYTNMLSAKKLCPFYVLNEAADTLRLPTYSRFIGAVREDGAPGAHTDKMRPITGQFYTGRIWDAQGAFEAIPGGDKHGGHEDWDFLTTLKLNSASLGEHFSGTETEPAHAREFPWIVAANSLEGLIKHNGGFITVKGYTKEEWEALAVKPENELSLVEEDDE</sequence>
<accession>A0A650ELQ6</accession>
<feature type="coiled-coil region" evidence="1">
    <location>
        <begin position="101"/>
        <end position="181"/>
    </location>
</feature>
<protein>
    <submittedName>
        <fullName evidence="2">Uncharacterized protein</fullName>
    </submittedName>
</protein>
<reference evidence="2" key="1">
    <citation type="journal article" date="2020" name="J. ISSAAS">
        <title>Lactobacilli and other gastrointestinal microbiota of Peromyscus leucopus, reservoir host for agents of Lyme disease and other zoonoses in North America.</title>
        <authorList>
            <person name="Milovic A."/>
            <person name="Bassam K."/>
            <person name="Shao H."/>
            <person name="Chatzistamou I."/>
            <person name="Tufts D.M."/>
            <person name="Diuk-Wasser M."/>
            <person name="Barbour A.G."/>
        </authorList>
    </citation>
    <scope>NUCLEOTIDE SEQUENCE</scope>
    <source>
        <strain evidence="2">LL30</strain>
    </source>
</reference>
<dbReference type="AlphaFoldDB" id="A0A650ELQ6"/>
<dbReference type="EMBL" id="MN577571">
    <property type="protein sequence ID" value="QGT50650.1"/>
    <property type="molecule type" value="Genomic_DNA"/>
</dbReference>
<gene>
    <name evidence="2" type="ORF">Elusimicrob1349_1200</name>
</gene>
<proteinExistence type="predicted"/>
<evidence type="ECO:0000256" key="1">
    <source>
        <dbReference type="SAM" id="Coils"/>
    </source>
</evidence>
<organism evidence="2">
    <name type="scientific">uncultured Elusimicrobia bacterium</name>
    <dbReference type="NCBI Taxonomy" id="699876"/>
    <lineage>
        <taxon>Bacteria</taxon>
        <taxon>Pseudomonadati</taxon>
        <taxon>Elusimicrobiota</taxon>
        <taxon>Elusimicrobia</taxon>
        <taxon>environmental samples</taxon>
    </lineage>
</organism>
<keyword evidence="1" id="KW-0175">Coiled coil</keyword>
<evidence type="ECO:0000313" key="2">
    <source>
        <dbReference type="EMBL" id="QGT50650.1"/>
    </source>
</evidence>